<feature type="domain" description="Peripheral subunit-binding (PSBD)" evidence="7">
    <location>
        <begin position="128"/>
        <end position="165"/>
    </location>
</feature>
<dbReference type="InterPro" id="IPR045257">
    <property type="entry name" value="E2/Pdx1"/>
</dbReference>
<dbReference type="Gene3D" id="4.10.320.10">
    <property type="entry name" value="E3-binding domain"/>
    <property type="match status" value="1"/>
</dbReference>
<evidence type="ECO:0000256" key="2">
    <source>
        <dbReference type="ARBA" id="ARBA00007317"/>
    </source>
</evidence>
<dbReference type="PROSITE" id="PS51826">
    <property type="entry name" value="PSBD"/>
    <property type="match status" value="1"/>
</dbReference>
<dbReference type="SUPFAM" id="SSF51230">
    <property type="entry name" value="Single hybrid motif"/>
    <property type="match status" value="1"/>
</dbReference>
<evidence type="ECO:0000256" key="5">
    <source>
        <dbReference type="SAM" id="MobiDB-lite"/>
    </source>
</evidence>
<dbReference type="Pfam" id="PF02817">
    <property type="entry name" value="E3_binding"/>
    <property type="match status" value="1"/>
</dbReference>
<dbReference type="GO" id="GO:0016746">
    <property type="term" value="F:acyltransferase activity"/>
    <property type="evidence" value="ECO:0007669"/>
    <property type="project" value="UniProtKB-KW"/>
</dbReference>
<reference evidence="8 9" key="1">
    <citation type="journal article" date="2015" name="Genome Announc.">
        <title>Expanding the biotechnology potential of lactobacilli through comparative genomics of 213 strains and associated genera.</title>
        <authorList>
            <person name="Sun Z."/>
            <person name="Harris H.M."/>
            <person name="McCann A."/>
            <person name="Guo C."/>
            <person name="Argimon S."/>
            <person name="Zhang W."/>
            <person name="Yang X."/>
            <person name="Jeffery I.B."/>
            <person name="Cooney J.C."/>
            <person name="Kagawa T.F."/>
            <person name="Liu W."/>
            <person name="Song Y."/>
            <person name="Salvetti E."/>
            <person name="Wrobel A."/>
            <person name="Rasinkangas P."/>
            <person name="Parkhill J."/>
            <person name="Rea M.C."/>
            <person name="O'Sullivan O."/>
            <person name="Ritari J."/>
            <person name="Douillard F.P."/>
            <person name="Paul Ross R."/>
            <person name="Yang R."/>
            <person name="Briner A.E."/>
            <person name="Felis G.E."/>
            <person name="de Vos W.M."/>
            <person name="Barrangou R."/>
            <person name="Klaenhammer T.R."/>
            <person name="Caufield P.W."/>
            <person name="Cui Y."/>
            <person name="Zhang H."/>
            <person name="O'Toole P.W."/>
        </authorList>
    </citation>
    <scope>NUCLEOTIDE SEQUENCE [LARGE SCALE GENOMIC DNA]</scope>
    <source>
        <strain evidence="8 9">DSM 19972</strain>
    </source>
</reference>
<dbReference type="OrthoDB" id="9805770at2"/>
<dbReference type="Proteomes" id="UP000051686">
    <property type="component" value="Unassembled WGS sequence"/>
</dbReference>
<keyword evidence="9" id="KW-1185">Reference proteome</keyword>
<dbReference type="RefSeq" id="WP_057895784.1">
    <property type="nucleotide sequence ID" value="NZ_AZEH01000025.1"/>
</dbReference>
<dbReference type="InterPro" id="IPR023213">
    <property type="entry name" value="CAT-like_dom_sf"/>
</dbReference>
<keyword evidence="4" id="KW-0808">Transferase</keyword>
<keyword evidence="4" id="KW-0012">Acyltransferase</keyword>
<evidence type="ECO:0000259" key="7">
    <source>
        <dbReference type="PROSITE" id="PS51826"/>
    </source>
</evidence>
<organism evidence="8 9">
    <name type="scientific">Liquorilactobacillus oeni DSM 19972</name>
    <dbReference type="NCBI Taxonomy" id="1423777"/>
    <lineage>
        <taxon>Bacteria</taxon>
        <taxon>Bacillati</taxon>
        <taxon>Bacillota</taxon>
        <taxon>Bacilli</taxon>
        <taxon>Lactobacillales</taxon>
        <taxon>Lactobacillaceae</taxon>
        <taxon>Liquorilactobacillus</taxon>
    </lineage>
</organism>
<comment type="cofactor">
    <cofactor evidence="1 4">
        <name>(R)-lipoate</name>
        <dbReference type="ChEBI" id="CHEBI:83088"/>
    </cofactor>
</comment>
<dbReference type="PROSITE" id="PS50968">
    <property type="entry name" value="BIOTINYL_LIPOYL"/>
    <property type="match status" value="1"/>
</dbReference>
<dbReference type="SUPFAM" id="SSF47005">
    <property type="entry name" value="Peripheral subunit-binding domain of 2-oxo acid dehydrogenase complex"/>
    <property type="match status" value="1"/>
</dbReference>
<keyword evidence="3 4" id="KW-0450">Lipoyl</keyword>
<proteinExistence type="inferred from homology"/>
<evidence type="ECO:0000256" key="3">
    <source>
        <dbReference type="ARBA" id="ARBA00022823"/>
    </source>
</evidence>
<sequence length="410" mass="43820">MATEIIMPKLGLTMTEGTVFEWLKHEGDAVKKGETVATINSEKLTADVDAPADGILIKIVVKEGEDAKCKAPIGYLGKEGEKAGEDAEPAEKETVPAEETAPKKPVEEKSKSKKNETESAPAANGRIFITPLARKIAAEKGIDYSEISGTGGNNRITRRDVENYAANQPKTEKTPQTNSSTAGQGLAGMRKVIAQKMMGSLQNTAQVTLHAKADITALMAFRKDLKQKVARPLTNGQLSITTLVTRAAILALKETPDMNAWYQGGEFKKVDEINIGMAVAVSNGLVVPVVKNAQALTLTDLSGQLNKVIEGARQGTLAGDLYAGSTFTISNLGKSGIEYFTPIINSPEIGILGVGTLLKELQLDDTGKVIQTDKLPLSLTFDHQIIDGSPAADFLAKLISYLEDPYTLII</sequence>
<dbReference type="EC" id="2.3.1.-" evidence="4"/>
<name>A0A0R1MBD3_9LACO</name>
<evidence type="ECO:0000313" key="8">
    <source>
        <dbReference type="EMBL" id="KRL05440.1"/>
    </source>
</evidence>
<dbReference type="EMBL" id="AZEH01000025">
    <property type="protein sequence ID" value="KRL05440.1"/>
    <property type="molecule type" value="Genomic_DNA"/>
</dbReference>
<evidence type="ECO:0000256" key="4">
    <source>
        <dbReference type="RuleBase" id="RU003423"/>
    </source>
</evidence>
<dbReference type="Gene3D" id="2.40.50.100">
    <property type="match status" value="1"/>
</dbReference>
<dbReference type="SUPFAM" id="SSF52777">
    <property type="entry name" value="CoA-dependent acyltransferases"/>
    <property type="match status" value="1"/>
</dbReference>
<comment type="similarity">
    <text evidence="2 4">Belongs to the 2-oxoacid dehydrogenase family.</text>
</comment>
<dbReference type="STRING" id="1423777.FD46_GL000854"/>
<evidence type="ECO:0000256" key="1">
    <source>
        <dbReference type="ARBA" id="ARBA00001938"/>
    </source>
</evidence>
<dbReference type="GO" id="GO:0045254">
    <property type="term" value="C:pyruvate dehydrogenase complex"/>
    <property type="evidence" value="ECO:0007669"/>
    <property type="project" value="InterPro"/>
</dbReference>
<comment type="caution">
    <text evidence="8">The sequence shown here is derived from an EMBL/GenBank/DDBJ whole genome shotgun (WGS) entry which is preliminary data.</text>
</comment>
<dbReference type="PATRIC" id="fig|1423777.3.peg.878"/>
<evidence type="ECO:0000259" key="6">
    <source>
        <dbReference type="PROSITE" id="PS50968"/>
    </source>
</evidence>
<feature type="region of interest" description="Disordered" evidence="5">
    <location>
        <begin position="79"/>
        <end position="122"/>
    </location>
</feature>
<dbReference type="InterPro" id="IPR011053">
    <property type="entry name" value="Single_hybrid_motif"/>
</dbReference>
<dbReference type="Gene3D" id="3.30.559.10">
    <property type="entry name" value="Chloramphenicol acetyltransferase-like domain"/>
    <property type="match status" value="1"/>
</dbReference>
<dbReference type="InterPro" id="IPR001078">
    <property type="entry name" value="2-oxoacid_DH_actylTfrase"/>
</dbReference>
<dbReference type="InterPro" id="IPR004167">
    <property type="entry name" value="PSBD"/>
</dbReference>
<dbReference type="CDD" id="cd06849">
    <property type="entry name" value="lipoyl_domain"/>
    <property type="match status" value="1"/>
</dbReference>
<dbReference type="Pfam" id="PF00198">
    <property type="entry name" value="2-oxoacid_dh"/>
    <property type="match status" value="1"/>
</dbReference>
<feature type="compositionally biased region" description="Basic and acidic residues" evidence="5">
    <location>
        <begin position="79"/>
        <end position="117"/>
    </location>
</feature>
<accession>A0A0R1MBD3</accession>
<dbReference type="PANTHER" id="PTHR23151">
    <property type="entry name" value="DIHYDROLIPOAMIDE ACETYL/SUCCINYL-TRANSFERASE-RELATED"/>
    <property type="match status" value="1"/>
</dbReference>
<dbReference type="PANTHER" id="PTHR23151:SF90">
    <property type="entry name" value="DIHYDROLIPOYLLYSINE-RESIDUE ACETYLTRANSFERASE COMPONENT OF PYRUVATE DEHYDROGENASE COMPLEX, MITOCHONDRIAL-RELATED"/>
    <property type="match status" value="1"/>
</dbReference>
<gene>
    <name evidence="8" type="ORF">FD46_GL000854</name>
</gene>
<feature type="domain" description="Lipoyl-binding" evidence="6">
    <location>
        <begin position="2"/>
        <end position="77"/>
    </location>
</feature>
<dbReference type="AlphaFoldDB" id="A0A0R1MBD3"/>
<dbReference type="InterPro" id="IPR000089">
    <property type="entry name" value="Biotin_lipoyl"/>
</dbReference>
<evidence type="ECO:0000313" key="9">
    <source>
        <dbReference type="Proteomes" id="UP000051686"/>
    </source>
</evidence>
<dbReference type="Pfam" id="PF00364">
    <property type="entry name" value="Biotin_lipoyl"/>
    <property type="match status" value="1"/>
</dbReference>
<dbReference type="GO" id="GO:0006086">
    <property type="term" value="P:pyruvate decarboxylation to acetyl-CoA"/>
    <property type="evidence" value="ECO:0007669"/>
    <property type="project" value="InterPro"/>
</dbReference>
<protein>
    <recommendedName>
        <fullName evidence="4">Dihydrolipoamide acetyltransferase component of pyruvate dehydrogenase complex</fullName>
        <ecNumber evidence="4">2.3.1.-</ecNumber>
    </recommendedName>
</protein>
<dbReference type="InterPro" id="IPR036625">
    <property type="entry name" value="E3-bd_dom_sf"/>
</dbReference>